<dbReference type="Gene3D" id="3.30.450.40">
    <property type="match status" value="1"/>
</dbReference>
<sequence length="212" mass="22745">MGTLVDRGYLAEHPRRPNTYVLGVRAFKLGSSYERSLDLVREGTRVASDVVAGCNETVQMTILDRTDVVFIAKVDSTAPVRLVSDVGRRLPAHCTAGGKALLAALDDGALTARYPADGRLPTLTPSSIESPDRLRTQLAQVHSQGWAFEYCESNDDAFCVAAPVHDRTGAAVAAMSISVPSVRWSAEREELLAAQVVTSARDVSTALGHVPR</sequence>
<proteinExistence type="predicted"/>
<dbReference type="SUPFAM" id="SSF55781">
    <property type="entry name" value="GAF domain-like"/>
    <property type="match status" value="1"/>
</dbReference>
<dbReference type="PANTHER" id="PTHR30136">
    <property type="entry name" value="HELIX-TURN-HELIX TRANSCRIPTIONAL REGULATOR, ICLR FAMILY"/>
    <property type="match status" value="1"/>
</dbReference>
<evidence type="ECO:0000313" key="3">
    <source>
        <dbReference type="Proteomes" id="UP001597402"/>
    </source>
</evidence>
<protein>
    <submittedName>
        <fullName evidence="2">IclR family transcriptional regulator</fullName>
    </submittedName>
</protein>
<dbReference type="InterPro" id="IPR050707">
    <property type="entry name" value="HTH_MetabolicPath_Reg"/>
</dbReference>
<dbReference type="EMBL" id="JBHUHP010000008">
    <property type="protein sequence ID" value="MFD2091470.1"/>
    <property type="molecule type" value="Genomic_DNA"/>
</dbReference>
<organism evidence="2 3">
    <name type="scientific">Blastococcus deserti</name>
    <dbReference type="NCBI Taxonomy" id="2259033"/>
    <lineage>
        <taxon>Bacteria</taxon>
        <taxon>Bacillati</taxon>
        <taxon>Actinomycetota</taxon>
        <taxon>Actinomycetes</taxon>
        <taxon>Geodermatophilales</taxon>
        <taxon>Geodermatophilaceae</taxon>
        <taxon>Blastococcus</taxon>
    </lineage>
</organism>
<dbReference type="Proteomes" id="UP001597402">
    <property type="component" value="Unassembled WGS sequence"/>
</dbReference>
<name>A0ABW4X7Q8_9ACTN</name>
<reference evidence="3" key="1">
    <citation type="journal article" date="2019" name="Int. J. Syst. Evol. Microbiol.">
        <title>The Global Catalogue of Microorganisms (GCM) 10K type strain sequencing project: providing services to taxonomists for standard genome sequencing and annotation.</title>
        <authorList>
            <consortium name="The Broad Institute Genomics Platform"/>
            <consortium name="The Broad Institute Genome Sequencing Center for Infectious Disease"/>
            <person name="Wu L."/>
            <person name="Ma J."/>
        </authorList>
    </citation>
    <scope>NUCLEOTIDE SEQUENCE [LARGE SCALE GENOMIC DNA]</scope>
    <source>
        <strain evidence="3">JCM 3338</strain>
    </source>
</reference>
<accession>A0ABW4X7Q8</accession>
<dbReference type="RefSeq" id="WP_376873785.1">
    <property type="nucleotide sequence ID" value="NZ_JBHUHP010000008.1"/>
</dbReference>
<dbReference type="PANTHER" id="PTHR30136:SF2">
    <property type="entry name" value="TRANSCRIPTIONAL REGULATOR ICLR"/>
    <property type="match status" value="1"/>
</dbReference>
<comment type="caution">
    <text evidence="2">The sequence shown here is derived from an EMBL/GenBank/DDBJ whole genome shotgun (WGS) entry which is preliminary data.</text>
</comment>
<dbReference type="InterPro" id="IPR014757">
    <property type="entry name" value="Tscrpt_reg_IclR_C"/>
</dbReference>
<gene>
    <name evidence="2" type="ORF">ACFSHS_07755</name>
</gene>
<evidence type="ECO:0000259" key="1">
    <source>
        <dbReference type="PROSITE" id="PS51078"/>
    </source>
</evidence>
<dbReference type="Pfam" id="PF01614">
    <property type="entry name" value="IclR_C"/>
    <property type="match status" value="1"/>
</dbReference>
<feature type="domain" description="IclR-ED" evidence="1">
    <location>
        <begin position="25"/>
        <end position="209"/>
    </location>
</feature>
<evidence type="ECO:0000313" key="2">
    <source>
        <dbReference type="EMBL" id="MFD2091470.1"/>
    </source>
</evidence>
<dbReference type="InterPro" id="IPR029016">
    <property type="entry name" value="GAF-like_dom_sf"/>
</dbReference>
<dbReference type="PROSITE" id="PS51078">
    <property type="entry name" value="ICLR_ED"/>
    <property type="match status" value="1"/>
</dbReference>
<keyword evidence="3" id="KW-1185">Reference proteome</keyword>